<evidence type="ECO:0000313" key="2">
    <source>
        <dbReference type="EMBL" id="WPR88750.1"/>
    </source>
</evidence>
<dbReference type="InterPro" id="IPR013766">
    <property type="entry name" value="Thioredoxin_domain"/>
</dbReference>
<dbReference type="CDD" id="cd02947">
    <property type="entry name" value="TRX_family"/>
    <property type="match status" value="1"/>
</dbReference>
<name>A0ABZ0SIX0_9MICO</name>
<feature type="domain" description="Thioredoxin" evidence="1">
    <location>
        <begin position="53"/>
        <end position="131"/>
    </location>
</feature>
<evidence type="ECO:0000313" key="3">
    <source>
        <dbReference type="Proteomes" id="UP001323798"/>
    </source>
</evidence>
<evidence type="ECO:0000259" key="1">
    <source>
        <dbReference type="Pfam" id="PF00085"/>
    </source>
</evidence>
<keyword evidence="3" id="KW-1185">Reference proteome</keyword>
<gene>
    <name evidence="2" type="ORF">SM116_13370</name>
</gene>
<protein>
    <submittedName>
        <fullName evidence="2">Thioredoxin family protein</fullName>
    </submittedName>
</protein>
<dbReference type="RefSeq" id="WP_320941468.1">
    <property type="nucleotide sequence ID" value="NZ_BAABEU010000005.1"/>
</dbReference>
<proteinExistence type="predicted"/>
<dbReference type="EMBL" id="CP139368">
    <property type="protein sequence ID" value="WPR88750.1"/>
    <property type="molecule type" value="Genomic_DNA"/>
</dbReference>
<accession>A0ABZ0SIX0</accession>
<dbReference type="Gene3D" id="3.40.30.10">
    <property type="entry name" value="Glutaredoxin"/>
    <property type="match status" value="1"/>
</dbReference>
<sequence>MKIIAALLLIALLLAITIGVGVYLRWRQSRPRRHIAHEVVQPERLGADGLGENATLLQFSTEMCARCPGVHRILSSIADDHEGVLHLDVDLTHRPDIAKHFHVLQTPTTLVLDGTGTVQTRFGGAPSRDVIELELARLHGKAAHA</sequence>
<reference evidence="2 3" key="1">
    <citation type="submission" date="2023-11" db="EMBL/GenBank/DDBJ databases">
        <title>Genome sequence of Microbacterium rhizosphaerae KACC 19337.</title>
        <authorList>
            <person name="Choi H."/>
            <person name="Kim S."/>
            <person name="Kim Y."/>
            <person name="Kwon S.-W."/>
            <person name="Heo J."/>
        </authorList>
    </citation>
    <scope>NUCLEOTIDE SEQUENCE [LARGE SCALE GENOMIC DNA]</scope>
    <source>
        <strain evidence="2 3">KACC 19337</strain>
    </source>
</reference>
<dbReference type="InterPro" id="IPR036249">
    <property type="entry name" value="Thioredoxin-like_sf"/>
</dbReference>
<dbReference type="SUPFAM" id="SSF52833">
    <property type="entry name" value="Thioredoxin-like"/>
    <property type="match status" value="1"/>
</dbReference>
<dbReference type="Proteomes" id="UP001323798">
    <property type="component" value="Chromosome"/>
</dbReference>
<organism evidence="2 3">
    <name type="scientific">Microbacterium rhizosphaerae</name>
    <dbReference type="NCBI Taxonomy" id="1678237"/>
    <lineage>
        <taxon>Bacteria</taxon>
        <taxon>Bacillati</taxon>
        <taxon>Actinomycetota</taxon>
        <taxon>Actinomycetes</taxon>
        <taxon>Micrococcales</taxon>
        <taxon>Microbacteriaceae</taxon>
        <taxon>Microbacterium</taxon>
    </lineage>
</organism>
<dbReference type="Pfam" id="PF00085">
    <property type="entry name" value="Thioredoxin"/>
    <property type="match status" value="1"/>
</dbReference>